<proteinExistence type="predicted"/>
<evidence type="ECO:0000313" key="1">
    <source>
        <dbReference type="EMBL" id="MPM81502.1"/>
    </source>
</evidence>
<accession>A0A645CXT1</accession>
<dbReference type="AlphaFoldDB" id="A0A645CXT1"/>
<dbReference type="EMBL" id="VSSQ01030832">
    <property type="protein sequence ID" value="MPM81502.1"/>
    <property type="molecule type" value="Genomic_DNA"/>
</dbReference>
<sequence>MENLLHGLGVQVGESERGQTAFSMLISGDPDHQRPMPVYLLFGYGPASSLRPLNQKLTVIPDDFRDGINDGLH</sequence>
<reference evidence="1" key="1">
    <citation type="submission" date="2019-08" db="EMBL/GenBank/DDBJ databases">
        <authorList>
            <person name="Kucharzyk K."/>
            <person name="Murdoch R.W."/>
            <person name="Higgins S."/>
            <person name="Loffler F."/>
        </authorList>
    </citation>
    <scope>NUCLEOTIDE SEQUENCE</scope>
</reference>
<protein>
    <submittedName>
        <fullName evidence="1">Uncharacterized protein</fullName>
    </submittedName>
</protein>
<name>A0A645CXT1_9ZZZZ</name>
<comment type="caution">
    <text evidence="1">The sequence shown here is derived from an EMBL/GenBank/DDBJ whole genome shotgun (WGS) entry which is preliminary data.</text>
</comment>
<organism evidence="1">
    <name type="scientific">bioreactor metagenome</name>
    <dbReference type="NCBI Taxonomy" id="1076179"/>
    <lineage>
        <taxon>unclassified sequences</taxon>
        <taxon>metagenomes</taxon>
        <taxon>ecological metagenomes</taxon>
    </lineage>
</organism>
<gene>
    <name evidence="1" type="ORF">SDC9_128555</name>
</gene>